<dbReference type="EMBL" id="CM042882">
    <property type="protein sequence ID" value="KAI4381423.1"/>
    <property type="molecule type" value="Genomic_DNA"/>
</dbReference>
<reference evidence="2" key="1">
    <citation type="journal article" date="2023" name="Front. Plant Sci.">
        <title>Chromosomal-level genome assembly of Melastoma candidum provides insights into trichome evolution.</title>
        <authorList>
            <person name="Zhong Y."/>
            <person name="Wu W."/>
            <person name="Sun C."/>
            <person name="Zou P."/>
            <person name="Liu Y."/>
            <person name="Dai S."/>
            <person name="Zhou R."/>
        </authorList>
    </citation>
    <scope>NUCLEOTIDE SEQUENCE [LARGE SCALE GENOMIC DNA]</scope>
</reference>
<protein>
    <submittedName>
        <fullName evidence="1">Uncharacterized protein</fullName>
    </submittedName>
</protein>
<comment type="caution">
    <text evidence="1">The sequence shown here is derived from an EMBL/GenBank/DDBJ whole genome shotgun (WGS) entry which is preliminary data.</text>
</comment>
<accession>A0ACB9RVK9</accession>
<gene>
    <name evidence="1" type="ORF">MLD38_007494</name>
</gene>
<evidence type="ECO:0000313" key="2">
    <source>
        <dbReference type="Proteomes" id="UP001057402"/>
    </source>
</evidence>
<organism evidence="1 2">
    <name type="scientific">Melastoma candidum</name>
    <dbReference type="NCBI Taxonomy" id="119954"/>
    <lineage>
        <taxon>Eukaryota</taxon>
        <taxon>Viridiplantae</taxon>
        <taxon>Streptophyta</taxon>
        <taxon>Embryophyta</taxon>
        <taxon>Tracheophyta</taxon>
        <taxon>Spermatophyta</taxon>
        <taxon>Magnoliopsida</taxon>
        <taxon>eudicotyledons</taxon>
        <taxon>Gunneridae</taxon>
        <taxon>Pentapetalae</taxon>
        <taxon>rosids</taxon>
        <taxon>malvids</taxon>
        <taxon>Myrtales</taxon>
        <taxon>Melastomataceae</taxon>
        <taxon>Melastomatoideae</taxon>
        <taxon>Melastomateae</taxon>
        <taxon>Melastoma</taxon>
    </lineage>
</organism>
<proteinExistence type="predicted"/>
<name>A0ACB9RVK9_9MYRT</name>
<keyword evidence="2" id="KW-1185">Reference proteome</keyword>
<sequence length="174" mass="20286">MKGRIRSARKLDLDFFICLLSLKHASVDACRPSWLIDSNRIATKIRSASGTIDPKKVDWKSNPTRTCPSCQHVIDSSEIYCTRQYHFPKPFCILYYQFPFIKFMLRKDCLIVVQQWPGLPQGVKFDPSYQEIIWHLLAKNGHEGFFSHPFIDEFIRIVHEDVGICYTHPRNLPG</sequence>
<dbReference type="Proteomes" id="UP001057402">
    <property type="component" value="Chromosome 3"/>
</dbReference>
<evidence type="ECO:0000313" key="1">
    <source>
        <dbReference type="EMBL" id="KAI4381423.1"/>
    </source>
</evidence>